<dbReference type="AlphaFoldDB" id="A0A0W0WNY7"/>
<dbReference type="Proteomes" id="UP000054725">
    <property type="component" value="Unassembled WGS sequence"/>
</dbReference>
<dbReference type="InterPro" id="IPR050833">
    <property type="entry name" value="Poly_Biosynth_Transport"/>
</dbReference>
<feature type="transmembrane region" description="Helical" evidence="6">
    <location>
        <begin position="184"/>
        <end position="205"/>
    </location>
</feature>
<keyword evidence="8" id="KW-1185">Reference proteome</keyword>
<sequence length="437" mass="49881">MNFSFNLFIIVADQFMLFIINMLVARHAGEELFGDFSVATRALLLLATIITFGIDTIIAYYVPKYYLRQRFDEITDLTSSLREFLQPIYTKLFFGGVLLSLAIIALSRAMGDISLFEITHPFFLFLWGAVGISLYSICIQLLRAIDYMRTAIVLSLMQTVFYFLLSLITYFFLYPVLFHDNRHYFPHVMLIGFIVSYVLILPLSFTIEQRTELQQLYKKKKVIASNLDWKEKMYGYTLQNLNRYIFATIPLLMIELLGSNEESVGLFSAVVSIISLAFIAMYPIGILIGPEISAAFAETREVLKKTVTKYLLISFSMSFIVVVLMAFCAKDILLFYKSGFIRALPYTYFCLINIVTFSISMPLSRVIQFSKQGNKIGARLTISMLALQFLACLILIPLYDLTGAVICFVGINIVYNIAMICLAIRIYHHDPFGQEAL</sequence>
<dbReference type="PATRIC" id="fig|45070.6.peg.2127"/>
<evidence type="ECO:0000256" key="2">
    <source>
        <dbReference type="ARBA" id="ARBA00022475"/>
    </source>
</evidence>
<accession>A0A0W0WNY7</accession>
<evidence type="ECO:0000313" key="7">
    <source>
        <dbReference type="EMBL" id="KTD34048.1"/>
    </source>
</evidence>
<dbReference type="GO" id="GO:0005886">
    <property type="term" value="C:plasma membrane"/>
    <property type="evidence" value="ECO:0007669"/>
    <property type="project" value="UniProtKB-SubCell"/>
</dbReference>
<feature type="transmembrane region" description="Helical" evidence="6">
    <location>
        <begin position="92"/>
        <end position="110"/>
    </location>
</feature>
<reference evidence="7 8" key="1">
    <citation type="submission" date="2015-11" db="EMBL/GenBank/DDBJ databases">
        <title>Genomic analysis of 38 Legionella species identifies large and diverse effector repertoires.</title>
        <authorList>
            <person name="Burstein D."/>
            <person name="Amaro F."/>
            <person name="Zusman T."/>
            <person name="Lifshitz Z."/>
            <person name="Cohen O."/>
            <person name="Gilbert J.A."/>
            <person name="Pupko T."/>
            <person name="Shuman H.A."/>
            <person name="Segal G."/>
        </authorList>
    </citation>
    <scope>NUCLEOTIDE SEQUENCE [LARGE SCALE GENOMIC DNA]</scope>
    <source>
        <strain evidence="7 8">ATCC 49506</strain>
    </source>
</reference>
<keyword evidence="4 6" id="KW-1133">Transmembrane helix</keyword>
<feature type="transmembrane region" description="Helical" evidence="6">
    <location>
        <begin position="346"/>
        <end position="364"/>
    </location>
</feature>
<evidence type="ECO:0008006" key="9">
    <source>
        <dbReference type="Google" id="ProtNLM"/>
    </source>
</evidence>
<comment type="caution">
    <text evidence="7">The sequence shown here is derived from an EMBL/GenBank/DDBJ whole genome shotgun (WGS) entry which is preliminary data.</text>
</comment>
<gene>
    <name evidence="7" type="ORF">Lnau_2018</name>
</gene>
<name>A0A0W0WNY7_9GAMM</name>
<dbReference type="PANTHER" id="PTHR30250:SF11">
    <property type="entry name" value="O-ANTIGEN TRANSPORTER-RELATED"/>
    <property type="match status" value="1"/>
</dbReference>
<feature type="transmembrane region" description="Helical" evidence="6">
    <location>
        <begin position="151"/>
        <end position="172"/>
    </location>
</feature>
<feature type="transmembrane region" description="Helical" evidence="6">
    <location>
        <begin position="241"/>
        <end position="258"/>
    </location>
</feature>
<feature type="transmembrane region" description="Helical" evidence="6">
    <location>
        <begin position="376"/>
        <end position="396"/>
    </location>
</feature>
<feature type="transmembrane region" description="Helical" evidence="6">
    <location>
        <begin position="7"/>
        <end position="26"/>
    </location>
</feature>
<evidence type="ECO:0000256" key="4">
    <source>
        <dbReference type="ARBA" id="ARBA00022989"/>
    </source>
</evidence>
<evidence type="ECO:0000256" key="5">
    <source>
        <dbReference type="ARBA" id="ARBA00023136"/>
    </source>
</evidence>
<dbReference type="PANTHER" id="PTHR30250">
    <property type="entry name" value="PST FAMILY PREDICTED COLANIC ACID TRANSPORTER"/>
    <property type="match status" value="1"/>
</dbReference>
<evidence type="ECO:0000313" key="8">
    <source>
        <dbReference type="Proteomes" id="UP000054725"/>
    </source>
</evidence>
<organism evidence="7 8">
    <name type="scientific">Legionella nautarum</name>
    <dbReference type="NCBI Taxonomy" id="45070"/>
    <lineage>
        <taxon>Bacteria</taxon>
        <taxon>Pseudomonadati</taxon>
        <taxon>Pseudomonadota</taxon>
        <taxon>Gammaproteobacteria</taxon>
        <taxon>Legionellales</taxon>
        <taxon>Legionellaceae</taxon>
        <taxon>Legionella</taxon>
    </lineage>
</organism>
<comment type="subcellular location">
    <subcellularLocation>
        <location evidence="1">Cell membrane</location>
        <topology evidence="1">Multi-pass membrane protein</topology>
    </subcellularLocation>
</comment>
<keyword evidence="3 6" id="KW-0812">Transmembrane</keyword>
<keyword evidence="2" id="KW-1003">Cell membrane</keyword>
<feature type="transmembrane region" description="Helical" evidence="6">
    <location>
        <begin position="264"/>
        <end position="289"/>
    </location>
</feature>
<keyword evidence="5 6" id="KW-0472">Membrane</keyword>
<evidence type="ECO:0000256" key="6">
    <source>
        <dbReference type="SAM" id="Phobius"/>
    </source>
</evidence>
<evidence type="ECO:0000256" key="3">
    <source>
        <dbReference type="ARBA" id="ARBA00022692"/>
    </source>
</evidence>
<proteinExistence type="predicted"/>
<evidence type="ECO:0000256" key="1">
    <source>
        <dbReference type="ARBA" id="ARBA00004651"/>
    </source>
</evidence>
<dbReference type="EMBL" id="LNYO01000019">
    <property type="protein sequence ID" value="KTD34048.1"/>
    <property type="molecule type" value="Genomic_DNA"/>
</dbReference>
<feature type="transmembrane region" description="Helical" evidence="6">
    <location>
        <begin position="402"/>
        <end position="424"/>
    </location>
</feature>
<dbReference type="RefSeq" id="WP_058505034.1">
    <property type="nucleotide sequence ID" value="NZ_CAAAIF010000018.1"/>
</dbReference>
<dbReference type="STRING" id="45070.Lnau_2018"/>
<feature type="transmembrane region" description="Helical" evidence="6">
    <location>
        <begin position="310"/>
        <end position="334"/>
    </location>
</feature>
<protein>
    <recommendedName>
        <fullName evidence="9">Polysaccharide biosynthesis protein</fullName>
    </recommendedName>
</protein>
<dbReference type="OrthoDB" id="5634839at2"/>
<feature type="transmembrane region" description="Helical" evidence="6">
    <location>
        <begin position="38"/>
        <end position="62"/>
    </location>
</feature>
<feature type="transmembrane region" description="Helical" evidence="6">
    <location>
        <begin position="122"/>
        <end position="142"/>
    </location>
</feature>